<dbReference type="AlphaFoldDB" id="A0AAJ0F7G4"/>
<keyword evidence="3 6" id="KW-1133">Transmembrane helix</keyword>
<feature type="region of interest" description="Disordered" evidence="5">
    <location>
        <begin position="1134"/>
        <end position="1163"/>
    </location>
</feature>
<sequence length="1230" mass="140547">MNGHCGSRSPGRPADDNTRSAVADLAGEPVAGVPTCLSVNSHGPALVRDFLQHYLGCIQIKDRDGFLDRKRNKAFWDEQAEIELSKLMADNGITSKDEVSPEMRQKAEEQVESSIKSLAVSIEAQYKRTQVLRKALSRGSADNLVACVDKSRGKWKASPEYTAGLEKVRRWKGCASVAPAGHHESDLEYGRRHVQDIVKGFRGDNAIEEKIADYDLERDVNAYLIQYTRKPDAVDQANHLEAQHLPLRPIDEELDDDRFKGKFPDQRVSVSLLLETARSRDPHNERNILSKAVCDKKDPTRLRYIHIPSNNMEWIETAIAGYYNDGIPPLSPNHIQSPVKTKTRMLLRPEFWRGQQHGLRSGIVHARYMRPLCERVSTEVHTMEDSPSNIVMFMPYMHWETDRMRNTVSKMIEEESEKHRKTQLKLASDAKKGRIRERKDLGGNGKQLKHLEENPDDPSNMAIIRNAMSKSSRPMPIRTLSGSVRYVVRRKKNGICVAENGRLEVEPPLGQYLIDAARLYEGMSTFRDQQMLERYLYNDPPLHPRRTLDQSHYWTLKTTKARDRDQVVYRGTNINLEFAHRLEEVPLAPPQGSTTMKVVQDAMKELLEGVRSPVAGDATPDPLATHPNKQCQIHKEEKGSSTWGLNRKQKCKKCLLSWQWRGHSPDTDENGCDHCTSEIKKVSKLIMVDQLWMWILDEQTIITSFPRRYGYNKYDLHGIHRSIRNRLRNARKNQIRSVYDLALIILDECSNTFFDRTKTHDSQPQVTDIFSEAIGNVTNKHTISFQHVWHWTQKASGIYRSKSKHMETSDLHVPLLDIHPEGKLQREVKDILDELDIMLSITRRQRELIRRFCKHVENILDPKGRWRNGSDGAPRARQDDGDESDSQDDETAPQAEVDQNGSGAESQETTESPEKSGKTKRDQKKKAKKRDQKKRAKKRDQTRKKKQLDWFHMQSQDLLCEVSDRIDELEGLRDGARSTAQSVNDLLQLKQQQASVVQAWESVNQAAEAVRQGRAIMIFTIVTIVFLPLSFMSSVFGMNNSNFGSNQWSVEQQLQLMFPVSAGIIVISVVFAFYDFLRAIIWSAYTYIVTWIAVRTGIYSVWLEHSENWKSLSLKQKAEKEVLKLKDEVRKARRKRKAQQMAKKRAEEEEGEDPSAATAPVAAKEKRWWWPWPWSTKDVDEETGKRSPPQGQALRVSTGDGARTRDHSQGQNGMAAGPTGGMGRGTGSAR</sequence>
<feature type="compositionally biased region" description="Basic residues" evidence="5">
    <location>
        <begin position="921"/>
        <end position="946"/>
    </location>
</feature>
<feature type="compositionally biased region" description="Acidic residues" evidence="5">
    <location>
        <begin position="880"/>
        <end position="891"/>
    </location>
</feature>
<comment type="subcellular location">
    <subcellularLocation>
        <location evidence="1">Membrane</location>
        <topology evidence="1">Multi-pass membrane protein</topology>
    </subcellularLocation>
</comment>
<reference evidence="7" key="1">
    <citation type="submission" date="2023-06" db="EMBL/GenBank/DDBJ databases">
        <title>Genome-scale phylogeny and comparative genomics of the fungal order Sordariales.</title>
        <authorList>
            <consortium name="Lawrence Berkeley National Laboratory"/>
            <person name="Hensen N."/>
            <person name="Bonometti L."/>
            <person name="Westerberg I."/>
            <person name="Brannstrom I.O."/>
            <person name="Guillou S."/>
            <person name="Cros-Aarteil S."/>
            <person name="Calhoun S."/>
            <person name="Haridas S."/>
            <person name="Kuo A."/>
            <person name="Mondo S."/>
            <person name="Pangilinan J."/>
            <person name="Riley R."/>
            <person name="Labutti K."/>
            <person name="Andreopoulos B."/>
            <person name="Lipzen A."/>
            <person name="Chen C."/>
            <person name="Yanf M."/>
            <person name="Daum C."/>
            <person name="Ng V."/>
            <person name="Clum A."/>
            <person name="Steindorff A."/>
            <person name="Ohm R."/>
            <person name="Martin F."/>
            <person name="Silar P."/>
            <person name="Natvig D."/>
            <person name="Lalanne C."/>
            <person name="Gautier V."/>
            <person name="Ament-Velasquez S.L."/>
            <person name="Kruys A."/>
            <person name="Hutchinson M.I."/>
            <person name="Powell A.J."/>
            <person name="Barry K."/>
            <person name="Miller A.N."/>
            <person name="Grigoriev I.V."/>
            <person name="Debuchy R."/>
            <person name="Gladieux P."/>
            <person name="Thoren M.H."/>
            <person name="Johannesson H."/>
        </authorList>
    </citation>
    <scope>NUCLEOTIDE SEQUENCE</scope>
    <source>
        <strain evidence="7">PSN4</strain>
    </source>
</reference>
<organism evidence="7 8">
    <name type="scientific">Echria macrotheca</name>
    <dbReference type="NCBI Taxonomy" id="438768"/>
    <lineage>
        <taxon>Eukaryota</taxon>
        <taxon>Fungi</taxon>
        <taxon>Dikarya</taxon>
        <taxon>Ascomycota</taxon>
        <taxon>Pezizomycotina</taxon>
        <taxon>Sordariomycetes</taxon>
        <taxon>Sordariomycetidae</taxon>
        <taxon>Sordariales</taxon>
        <taxon>Schizotheciaceae</taxon>
        <taxon>Echria</taxon>
    </lineage>
</organism>
<dbReference type="InterPro" id="IPR002523">
    <property type="entry name" value="MgTranspt_CorA/ZnTranspt_ZntB"/>
</dbReference>
<accession>A0AAJ0F7G4</accession>
<feature type="compositionally biased region" description="Basic and acidic residues" evidence="5">
    <location>
        <begin position="431"/>
        <end position="441"/>
    </location>
</feature>
<evidence type="ECO:0000313" key="7">
    <source>
        <dbReference type="EMBL" id="KAK1751124.1"/>
    </source>
</evidence>
<feature type="compositionally biased region" description="Gly residues" evidence="5">
    <location>
        <begin position="1218"/>
        <end position="1230"/>
    </location>
</feature>
<evidence type="ECO:0000256" key="4">
    <source>
        <dbReference type="ARBA" id="ARBA00023136"/>
    </source>
</evidence>
<feature type="region of interest" description="Disordered" evidence="5">
    <location>
        <begin position="431"/>
        <end position="460"/>
    </location>
</feature>
<dbReference type="EMBL" id="MU839843">
    <property type="protein sequence ID" value="KAK1751124.1"/>
    <property type="molecule type" value="Genomic_DNA"/>
</dbReference>
<evidence type="ECO:0000313" key="8">
    <source>
        <dbReference type="Proteomes" id="UP001239445"/>
    </source>
</evidence>
<proteinExistence type="predicted"/>
<dbReference type="GO" id="GO:0016020">
    <property type="term" value="C:membrane"/>
    <property type="evidence" value="ECO:0007669"/>
    <property type="project" value="UniProtKB-SubCell"/>
</dbReference>
<dbReference type="SUPFAM" id="SSF144083">
    <property type="entry name" value="Magnesium transport protein CorA, transmembrane region"/>
    <property type="match status" value="1"/>
</dbReference>
<feature type="region of interest" description="Disordered" evidence="5">
    <location>
        <begin position="1178"/>
        <end position="1230"/>
    </location>
</feature>
<keyword evidence="2 6" id="KW-0812">Transmembrane</keyword>
<keyword evidence="8" id="KW-1185">Reference proteome</keyword>
<evidence type="ECO:0000256" key="3">
    <source>
        <dbReference type="ARBA" id="ARBA00022989"/>
    </source>
</evidence>
<name>A0AAJ0F7G4_9PEZI</name>
<feature type="compositionally biased region" description="Polar residues" evidence="5">
    <location>
        <begin position="897"/>
        <end position="910"/>
    </location>
</feature>
<evidence type="ECO:0000256" key="2">
    <source>
        <dbReference type="ARBA" id="ARBA00022692"/>
    </source>
</evidence>
<evidence type="ECO:0008006" key="9">
    <source>
        <dbReference type="Google" id="ProtNLM"/>
    </source>
</evidence>
<comment type="caution">
    <text evidence="7">The sequence shown here is derived from an EMBL/GenBank/DDBJ whole genome shotgun (WGS) entry which is preliminary data.</text>
</comment>
<dbReference type="GO" id="GO:0046873">
    <property type="term" value="F:metal ion transmembrane transporter activity"/>
    <property type="evidence" value="ECO:0007669"/>
    <property type="project" value="InterPro"/>
</dbReference>
<keyword evidence="4 6" id="KW-0472">Membrane</keyword>
<feature type="region of interest" description="Disordered" evidence="5">
    <location>
        <begin position="862"/>
        <end position="948"/>
    </location>
</feature>
<dbReference type="PANTHER" id="PTHR47685">
    <property type="entry name" value="MAGNESIUM TRANSPORT PROTEIN CORA"/>
    <property type="match status" value="1"/>
</dbReference>
<dbReference type="InterPro" id="IPR045863">
    <property type="entry name" value="CorA_TM1_TM2"/>
</dbReference>
<protein>
    <recommendedName>
        <fullName evidence="9">Ankyrin repeat protein</fullName>
    </recommendedName>
</protein>
<feature type="transmembrane region" description="Helical" evidence="6">
    <location>
        <begin position="1056"/>
        <end position="1074"/>
    </location>
</feature>
<feature type="transmembrane region" description="Helical" evidence="6">
    <location>
        <begin position="1015"/>
        <end position="1036"/>
    </location>
</feature>
<evidence type="ECO:0000256" key="1">
    <source>
        <dbReference type="ARBA" id="ARBA00004141"/>
    </source>
</evidence>
<evidence type="ECO:0000256" key="6">
    <source>
        <dbReference type="SAM" id="Phobius"/>
    </source>
</evidence>
<dbReference type="Gene3D" id="1.20.58.340">
    <property type="entry name" value="Magnesium transport protein CorA, transmembrane region"/>
    <property type="match status" value="1"/>
</dbReference>
<dbReference type="PANTHER" id="PTHR47685:SF1">
    <property type="entry name" value="MAGNESIUM TRANSPORT PROTEIN CORA"/>
    <property type="match status" value="1"/>
</dbReference>
<dbReference type="InterPro" id="IPR050829">
    <property type="entry name" value="CorA_MIT"/>
</dbReference>
<gene>
    <name evidence="7" type="ORF">QBC47DRAFT_351969</name>
</gene>
<evidence type="ECO:0000256" key="5">
    <source>
        <dbReference type="SAM" id="MobiDB-lite"/>
    </source>
</evidence>
<dbReference type="Proteomes" id="UP001239445">
    <property type="component" value="Unassembled WGS sequence"/>
</dbReference>
<feature type="transmembrane region" description="Helical" evidence="6">
    <location>
        <begin position="1080"/>
        <end position="1102"/>
    </location>
</feature>
<dbReference type="Pfam" id="PF01544">
    <property type="entry name" value="CorA"/>
    <property type="match status" value="1"/>
</dbReference>